<organism evidence="1 2">
    <name type="scientific">Araneus ventricosus</name>
    <name type="common">Orbweaver spider</name>
    <name type="synonym">Epeira ventricosa</name>
    <dbReference type="NCBI Taxonomy" id="182803"/>
    <lineage>
        <taxon>Eukaryota</taxon>
        <taxon>Metazoa</taxon>
        <taxon>Ecdysozoa</taxon>
        <taxon>Arthropoda</taxon>
        <taxon>Chelicerata</taxon>
        <taxon>Arachnida</taxon>
        <taxon>Araneae</taxon>
        <taxon>Araneomorphae</taxon>
        <taxon>Entelegynae</taxon>
        <taxon>Araneoidea</taxon>
        <taxon>Araneidae</taxon>
        <taxon>Araneus</taxon>
    </lineage>
</organism>
<gene>
    <name evidence="1" type="ORF">AVEN_127196_1</name>
</gene>
<dbReference type="AlphaFoldDB" id="A0A4Y2LTR5"/>
<evidence type="ECO:0000313" key="2">
    <source>
        <dbReference type="Proteomes" id="UP000499080"/>
    </source>
</evidence>
<dbReference type="OrthoDB" id="6437698at2759"/>
<dbReference type="Proteomes" id="UP000499080">
    <property type="component" value="Unassembled WGS sequence"/>
</dbReference>
<dbReference type="EMBL" id="BGPR01006344">
    <property type="protein sequence ID" value="GBN18158.1"/>
    <property type="molecule type" value="Genomic_DNA"/>
</dbReference>
<sequence>MRYRITYSTYRLRSNVEIIYDRGSPICGTRTPGVCEELVGGQENSSMIDSTLYDNSLETITSNTGTMDIDNSPESGKKNRFIIELQLSEVRLYESRIIRIDFG</sequence>
<keyword evidence="2" id="KW-1185">Reference proteome</keyword>
<proteinExistence type="predicted"/>
<comment type="caution">
    <text evidence="1">The sequence shown here is derived from an EMBL/GenBank/DDBJ whole genome shotgun (WGS) entry which is preliminary data.</text>
</comment>
<protein>
    <submittedName>
        <fullName evidence="1">Uncharacterized protein</fullName>
    </submittedName>
</protein>
<name>A0A4Y2LTR5_ARAVE</name>
<reference evidence="1 2" key="1">
    <citation type="journal article" date="2019" name="Sci. Rep.">
        <title>Orb-weaving spider Araneus ventricosus genome elucidates the spidroin gene catalogue.</title>
        <authorList>
            <person name="Kono N."/>
            <person name="Nakamura H."/>
            <person name="Ohtoshi R."/>
            <person name="Moran D.A.P."/>
            <person name="Shinohara A."/>
            <person name="Yoshida Y."/>
            <person name="Fujiwara M."/>
            <person name="Mori M."/>
            <person name="Tomita M."/>
            <person name="Arakawa K."/>
        </authorList>
    </citation>
    <scope>NUCLEOTIDE SEQUENCE [LARGE SCALE GENOMIC DNA]</scope>
</reference>
<evidence type="ECO:0000313" key="1">
    <source>
        <dbReference type="EMBL" id="GBN18158.1"/>
    </source>
</evidence>
<accession>A0A4Y2LTR5</accession>